<evidence type="ECO:0000256" key="6">
    <source>
        <dbReference type="ARBA" id="ARBA00022989"/>
    </source>
</evidence>
<sequence length="664" mass="75395">MDIPAIVVPDRLEDDKLYMDAPGNDSTTFRNVYFSTGNDYHDDTCSSDSDQNQLKASPSKSSFLSDLKLKRASQLIVDLPVYHLNKIKNTEGVGSIDRETMHFSNTTTMHGPKRIYNGKRLATIFWAIIVTASFSMLIWQIVNLILIFFSRPTVSEVSFVMSDNGMPFPRVTVCSFNPIAKTYVERLNTSGGGDFSDDLLNYLMLYNVDAQTLYGRADAPALHYGDGLYQAYSQKHSDFSADEFFMDAGFNCSQMFKLCSFAGRRFDCCRYTRPVFSDLGKCYTLDVQGSDKEWMHKQVEPGIAAGLQIILDSHLEEVFNLADDGVPPVFSNTYENGFRYYVHDSQSVPFLSTEGISVSPNSVVYSALSSSRYVLLSSRYWGNCTEEWPPEYSHLTSTVSLQYSADMCSSLCKARYFYENCGCSPTIYNYKNVYPDCTPYQTLTCMDNKMRVFVDGSTSILMPKCAECRLECNSLVYQAYNSYGQGLSRGGLAYLSKQGNWTIEHMQTNFQIINVFFRDMSYTEYTQVQGSSITETLSDIGGNMGMFLGMSVITITEISMYLSKIGWIAVSRRRRDYLFSKKQHEKEHEKELEEVVSGFKLFRKRKSGAESMSNLRDKIRGVSLHRVTTTELDASRLAWQEEEDEEKRIRSVTQQSEALRSTAK</sequence>
<dbReference type="PRINTS" id="PR01078">
    <property type="entry name" value="AMINACHANNEL"/>
</dbReference>
<dbReference type="InterPro" id="IPR001873">
    <property type="entry name" value="ENaC"/>
</dbReference>
<evidence type="ECO:0000256" key="11">
    <source>
        <dbReference type="ARBA" id="ARBA00023201"/>
    </source>
</evidence>
<gene>
    <name evidence="15" type="ORF">CAUJ_LOCUS5773</name>
</gene>
<evidence type="ECO:0000256" key="5">
    <source>
        <dbReference type="ARBA" id="ARBA00022692"/>
    </source>
</evidence>
<evidence type="ECO:0000256" key="10">
    <source>
        <dbReference type="ARBA" id="ARBA00023180"/>
    </source>
</evidence>
<dbReference type="PANTHER" id="PTHR11690">
    <property type="entry name" value="AMILORIDE-SENSITIVE SODIUM CHANNEL-RELATED"/>
    <property type="match status" value="1"/>
</dbReference>
<evidence type="ECO:0000256" key="13">
    <source>
        <dbReference type="RuleBase" id="RU000679"/>
    </source>
</evidence>
<evidence type="ECO:0000256" key="2">
    <source>
        <dbReference type="ARBA" id="ARBA00007193"/>
    </source>
</evidence>
<dbReference type="OrthoDB" id="8065060at2759"/>
<comment type="caution">
    <text evidence="15">The sequence shown here is derived from an EMBL/GenBank/DDBJ whole genome shotgun (WGS) entry which is preliminary data.</text>
</comment>
<evidence type="ECO:0000256" key="7">
    <source>
        <dbReference type="ARBA" id="ARBA00023053"/>
    </source>
</evidence>
<dbReference type="AlphaFoldDB" id="A0A8S1H3W2"/>
<dbReference type="PANTHER" id="PTHR11690:SF222">
    <property type="entry name" value="AMILORIDE-SENSITIVE SODIUM CHANNEL SUBUNIT GAMMA"/>
    <property type="match status" value="1"/>
</dbReference>
<keyword evidence="6 14" id="KW-1133">Transmembrane helix</keyword>
<protein>
    <submittedName>
        <fullName evidence="15">Uncharacterized protein</fullName>
    </submittedName>
</protein>
<dbReference type="EMBL" id="CAJGYM010000012">
    <property type="protein sequence ID" value="CAD6189854.1"/>
    <property type="molecule type" value="Genomic_DNA"/>
</dbReference>
<evidence type="ECO:0000256" key="3">
    <source>
        <dbReference type="ARBA" id="ARBA00022448"/>
    </source>
</evidence>
<evidence type="ECO:0000313" key="15">
    <source>
        <dbReference type="EMBL" id="CAD6189854.1"/>
    </source>
</evidence>
<proteinExistence type="inferred from homology"/>
<dbReference type="Gene3D" id="2.60.470.10">
    <property type="entry name" value="Acid-sensing ion channels like domains"/>
    <property type="match status" value="1"/>
</dbReference>
<feature type="transmembrane region" description="Helical" evidence="14">
    <location>
        <begin position="123"/>
        <end position="149"/>
    </location>
</feature>
<evidence type="ECO:0000256" key="8">
    <source>
        <dbReference type="ARBA" id="ARBA00023065"/>
    </source>
</evidence>
<dbReference type="Gene3D" id="1.10.287.770">
    <property type="entry name" value="YojJ-like"/>
    <property type="match status" value="1"/>
</dbReference>
<evidence type="ECO:0000256" key="14">
    <source>
        <dbReference type="SAM" id="Phobius"/>
    </source>
</evidence>
<dbReference type="GO" id="GO:0005886">
    <property type="term" value="C:plasma membrane"/>
    <property type="evidence" value="ECO:0007669"/>
    <property type="project" value="TreeGrafter"/>
</dbReference>
<keyword evidence="7" id="KW-0915">Sodium</keyword>
<comment type="subcellular location">
    <subcellularLocation>
        <location evidence="1">Membrane</location>
        <topology evidence="1">Multi-pass membrane protein</topology>
    </subcellularLocation>
</comment>
<keyword evidence="5 13" id="KW-0812">Transmembrane</keyword>
<keyword evidence="4 13" id="KW-0894">Sodium channel</keyword>
<accession>A0A8S1H3W2</accession>
<keyword evidence="10" id="KW-0325">Glycoprotein</keyword>
<comment type="similarity">
    <text evidence="2 13">Belongs to the amiloride-sensitive sodium channel (TC 1.A.6) family.</text>
</comment>
<evidence type="ECO:0000313" key="16">
    <source>
        <dbReference type="Proteomes" id="UP000835052"/>
    </source>
</evidence>
<evidence type="ECO:0000256" key="9">
    <source>
        <dbReference type="ARBA" id="ARBA00023136"/>
    </source>
</evidence>
<name>A0A8S1H3W2_9PELO</name>
<keyword evidence="16" id="KW-1185">Reference proteome</keyword>
<keyword evidence="8 13" id="KW-0406">Ion transport</keyword>
<keyword evidence="12 13" id="KW-0407">Ion channel</keyword>
<evidence type="ECO:0000256" key="12">
    <source>
        <dbReference type="ARBA" id="ARBA00023303"/>
    </source>
</evidence>
<evidence type="ECO:0000256" key="4">
    <source>
        <dbReference type="ARBA" id="ARBA00022461"/>
    </source>
</evidence>
<evidence type="ECO:0000256" key="1">
    <source>
        <dbReference type="ARBA" id="ARBA00004141"/>
    </source>
</evidence>
<keyword evidence="3 13" id="KW-0813">Transport</keyword>
<dbReference type="Pfam" id="PF00858">
    <property type="entry name" value="ASC"/>
    <property type="match status" value="1"/>
</dbReference>
<dbReference type="Proteomes" id="UP000835052">
    <property type="component" value="Unassembled WGS sequence"/>
</dbReference>
<keyword evidence="9 14" id="KW-0472">Membrane</keyword>
<keyword evidence="11 13" id="KW-0739">Sodium transport</keyword>
<organism evidence="15 16">
    <name type="scientific">Caenorhabditis auriculariae</name>
    <dbReference type="NCBI Taxonomy" id="2777116"/>
    <lineage>
        <taxon>Eukaryota</taxon>
        <taxon>Metazoa</taxon>
        <taxon>Ecdysozoa</taxon>
        <taxon>Nematoda</taxon>
        <taxon>Chromadorea</taxon>
        <taxon>Rhabditida</taxon>
        <taxon>Rhabditina</taxon>
        <taxon>Rhabditomorpha</taxon>
        <taxon>Rhabditoidea</taxon>
        <taxon>Rhabditidae</taxon>
        <taxon>Peloderinae</taxon>
        <taxon>Caenorhabditis</taxon>
    </lineage>
</organism>
<reference evidence="15" key="1">
    <citation type="submission" date="2020-10" db="EMBL/GenBank/DDBJ databases">
        <authorList>
            <person name="Kikuchi T."/>
        </authorList>
    </citation>
    <scope>NUCLEOTIDE SEQUENCE</scope>
    <source>
        <strain evidence="15">NKZ352</strain>
    </source>
</reference>
<dbReference type="GO" id="GO:0015280">
    <property type="term" value="F:ligand-gated sodium channel activity"/>
    <property type="evidence" value="ECO:0007669"/>
    <property type="project" value="TreeGrafter"/>
</dbReference>